<organism evidence="2 3">
    <name type="scientific">Diaminobutyricimonas aerilata</name>
    <dbReference type="NCBI Taxonomy" id="1162967"/>
    <lineage>
        <taxon>Bacteria</taxon>
        <taxon>Bacillati</taxon>
        <taxon>Actinomycetota</taxon>
        <taxon>Actinomycetes</taxon>
        <taxon>Micrococcales</taxon>
        <taxon>Microbacteriaceae</taxon>
        <taxon>Diaminobutyricimonas</taxon>
    </lineage>
</organism>
<proteinExistence type="predicted"/>
<reference evidence="2 3" key="1">
    <citation type="submission" date="2017-11" db="EMBL/GenBank/DDBJ databases">
        <title>Genomic Encyclopedia of Archaeal and Bacterial Type Strains, Phase II (KMG-II): From Individual Species to Whole Genera.</title>
        <authorList>
            <person name="Goeker M."/>
        </authorList>
    </citation>
    <scope>NUCLEOTIDE SEQUENCE [LARGE SCALE GENOMIC DNA]</scope>
    <source>
        <strain evidence="2 3">DSM 27393</strain>
    </source>
</reference>
<protein>
    <recommendedName>
        <fullName evidence="1">GyrI-like small molecule binding domain-containing protein</fullName>
    </recommendedName>
</protein>
<evidence type="ECO:0000259" key="1">
    <source>
        <dbReference type="Pfam" id="PF06445"/>
    </source>
</evidence>
<gene>
    <name evidence="2" type="ORF">CLV46_2569</name>
</gene>
<dbReference type="Gene3D" id="3.20.80.10">
    <property type="entry name" value="Regulatory factor, effector binding domain"/>
    <property type="match status" value="1"/>
</dbReference>
<dbReference type="InterPro" id="IPR008319">
    <property type="entry name" value="GyrI-like_CCH_Lin2189-like"/>
</dbReference>
<dbReference type="InterPro" id="IPR011256">
    <property type="entry name" value="Reg_factor_effector_dom_sf"/>
</dbReference>
<dbReference type="SUPFAM" id="SSF55136">
    <property type="entry name" value="Probable bacterial effector-binding domain"/>
    <property type="match status" value="1"/>
</dbReference>
<dbReference type="PIRSF" id="PIRSF031644">
    <property type="entry name" value="UCP031644"/>
    <property type="match status" value="1"/>
</dbReference>
<dbReference type="Pfam" id="PF06445">
    <property type="entry name" value="GyrI-like"/>
    <property type="match status" value="1"/>
</dbReference>
<name>A0A2M9CM60_9MICO</name>
<comment type="caution">
    <text evidence="2">The sequence shown here is derived from an EMBL/GenBank/DDBJ whole genome shotgun (WGS) entry which is preliminary data.</text>
</comment>
<evidence type="ECO:0000313" key="3">
    <source>
        <dbReference type="Proteomes" id="UP000228758"/>
    </source>
</evidence>
<dbReference type="AlphaFoldDB" id="A0A2M9CM60"/>
<keyword evidence="3" id="KW-1185">Reference proteome</keyword>
<feature type="domain" description="GyrI-like small molecule binding" evidence="1">
    <location>
        <begin position="30"/>
        <end position="207"/>
    </location>
</feature>
<dbReference type="InterPro" id="IPR029442">
    <property type="entry name" value="GyrI-like"/>
</dbReference>
<dbReference type="EMBL" id="PGFF01000001">
    <property type="protein sequence ID" value="PJJ72989.1"/>
    <property type="molecule type" value="Genomic_DNA"/>
</dbReference>
<evidence type="ECO:0000313" key="2">
    <source>
        <dbReference type="EMBL" id="PJJ72989.1"/>
    </source>
</evidence>
<dbReference type="Proteomes" id="UP000228758">
    <property type="component" value="Unassembled WGS sequence"/>
</dbReference>
<accession>A0A2M9CM60</accession>
<sequence length="210" mass="23763">MRRMASDAPAKYDIKKAHKRLYAPSAKGFEVVEVPELSYLAVDGHGDPNTSSGYADAVEALYSVSYGIKFASKRELDRDFVVGPLEGLWWAEDMSTFLTRDKSAWDWTMLIVQPDWITAEMVHTAIEKAEGKKQLPPVELRRISEGTSAQILHIGAYDDEGPTLDRLHHEYLPQHGLTFNGHHHEIYLSDPRRTAPEKLKTVLRQPVRPA</sequence>